<evidence type="ECO:0000313" key="2">
    <source>
        <dbReference type="EMBL" id="KAK9931311.1"/>
    </source>
</evidence>
<name>A0AAW1X4M6_RUBAR</name>
<evidence type="ECO:0000256" key="1">
    <source>
        <dbReference type="SAM" id="MobiDB-lite"/>
    </source>
</evidence>
<sequence>MLISTTCGCGTSSEPQQLTMKTSPPLSSSPDPSSLLGYGYSKISLPLHHHHHSVLRRCISDPYTPPAPNPFHSAAASLPQSPHRNQPKTGLGLNSSPSPTHLNSSLPPLPPPQPTLRRSVSDLNPSPAKAFSRSSSSNEMSVDTDSDTPNSKDSSEKEFSESVSVEKKDDSLVIHFRCHCDKGYQFLLNGADCYYKLM</sequence>
<dbReference type="EMBL" id="JBEDUW010000004">
    <property type="protein sequence ID" value="KAK9931311.1"/>
    <property type="molecule type" value="Genomic_DNA"/>
</dbReference>
<keyword evidence="3" id="KW-1185">Reference proteome</keyword>
<accession>A0AAW1X4M6</accession>
<feature type="compositionally biased region" description="Low complexity" evidence="1">
    <location>
        <begin position="23"/>
        <end position="33"/>
    </location>
</feature>
<feature type="compositionally biased region" description="Polar residues" evidence="1">
    <location>
        <begin position="138"/>
        <end position="149"/>
    </location>
</feature>
<feature type="region of interest" description="Disordered" evidence="1">
    <location>
        <begin position="1"/>
        <end position="33"/>
    </location>
</feature>
<feature type="compositionally biased region" description="Basic and acidic residues" evidence="1">
    <location>
        <begin position="153"/>
        <end position="164"/>
    </location>
</feature>
<dbReference type="AlphaFoldDB" id="A0AAW1X4M6"/>
<feature type="compositionally biased region" description="Polar residues" evidence="1">
    <location>
        <begin position="1"/>
        <end position="22"/>
    </location>
</feature>
<organism evidence="2 3">
    <name type="scientific">Rubus argutus</name>
    <name type="common">Southern blackberry</name>
    <dbReference type="NCBI Taxonomy" id="59490"/>
    <lineage>
        <taxon>Eukaryota</taxon>
        <taxon>Viridiplantae</taxon>
        <taxon>Streptophyta</taxon>
        <taxon>Embryophyta</taxon>
        <taxon>Tracheophyta</taxon>
        <taxon>Spermatophyta</taxon>
        <taxon>Magnoliopsida</taxon>
        <taxon>eudicotyledons</taxon>
        <taxon>Gunneridae</taxon>
        <taxon>Pentapetalae</taxon>
        <taxon>rosids</taxon>
        <taxon>fabids</taxon>
        <taxon>Rosales</taxon>
        <taxon>Rosaceae</taxon>
        <taxon>Rosoideae</taxon>
        <taxon>Rosoideae incertae sedis</taxon>
        <taxon>Rubus</taxon>
    </lineage>
</organism>
<comment type="caution">
    <text evidence="2">The sequence shown here is derived from an EMBL/GenBank/DDBJ whole genome shotgun (WGS) entry which is preliminary data.</text>
</comment>
<feature type="compositionally biased region" description="Low complexity" evidence="1">
    <location>
        <begin position="93"/>
        <end position="106"/>
    </location>
</feature>
<gene>
    <name evidence="2" type="ORF">M0R45_018590</name>
</gene>
<dbReference type="Proteomes" id="UP001457282">
    <property type="component" value="Unassembled WGS sequence"/>
</dbReference>
<proteinExistence type="predicted"/>
<reference evidence="2 3" key="1">
    <citation type="journal article" date="2023" name="G3 (Bethesda)">
        <title>A chromosome-length genome assembly and annotation of blackberry (Rubus argutus, cv. 'Hillquist').</title>
        <authorList>
            <person name="Bruna T."/>
            <person name="Aryal R."/>
            <person name="Dudchenko O."/>
            <person name="Sargent D.J."/>
            <person name="Mead D."/>
            <person name="Buti M."/>
            <person name="Cavallini A."/>
            <person name="Hytonen T."/>
            <person name="Andres J."/>
            <person name="Pham M."/>
            <person name="Weisz D."/>
            <person name="Mascagni F."/>
            <person name="Usai G."/>
            <person name="Natali L."/>
            <person name="Bassil N."/>
            <person name="Fernandez G.E."/>
            <person name="Lomsadze A."/>
            <person name="Armour M."/>
            <person name="Olukolu B."/>
            <person name="Poorten T."/>
            <person name="Britton C."/>
            <person name="Davik J."/>
            <person name="Ashrafi H."/>
            <person name="Aiden E.L."/>
            <person name="Borodovsky M."/>
            <person name="Worthington M."/>
        </authorList>
    </citation>
    <scope>NUCLEOTIDE SEQUENCE [LARGE SCALE GENOMIC DNA]</scope>
    <source>
        <strain evidence="2">PI 553951</strain>
    </source>
</reference>
<protein>
    <submittedName>
        <fullName evidence="2">Uncharacterized protein</fullName>
    </submittedName>
</protein>
<feature type="region of interest" description="Disordered" evidence="1">
    <location>
        <begin position="66"/>
        <end position="164"/>
    </location>
</feature>
<evidence type="ECO:0000313" key="3">
    <source>
        <dbReference type="Proteomes" id="UP001457282"/>
    </source>
</evidence>
<feature type="compositionally biased region" description="Polar residues" evidence="1">
    <location>
        <begin position="78"/>
        <end position="88"/>
    </location>
</feature>